<feature type="domain" description="Luciferase-like" evidence="4">
    <location>
        <begin position="104"/>
        <end position="397"/>
    </location>
</feature>
<feature type="region of interest" description="Disordered" evidence="3">
    <location>
        <begin position="1"/>
        <end position="25"/>
    </location>
</feature>
<dbReference type="EMBL" id="NMVJ01000001">
    <property type="protein sequence ID" value="OYN92831.1"/>
    <property type="molecule type" value="Genomic_DNA"/>
</dbReference>
<proteinExistence type="predicted"/>
<evidence type="ECO:0000256" key="2">
    <source>
        <dbReference type="ARBA" id="ARBA00023033"/>
    </source>
</evidence>
<dbReference type="GO" id="GO:0004497">
    <property type="term" value="F:monooxygenase activity"/>
    <property type="evidence" value="ECO:0007669"/>
    <property type="project" value="UniProtKB-KW"/>
</dbReference>
<dbReference type="GO" id="GO:0016705">
    <property type="term" value="F:oxidoreductase activity, acting on paired donors, with incorporation or reduction of molecular oxygen"/>
    <property type="evidence" value="ECO:0007669"/>
    <property type="project" value="InterPro"/>
</dbReference>
<dbReference type="PANTHER" id="PTHR30137:SF8">
    <property type="entry name" value="BLR5498 PROTEIN"/>
    <property type="match status" value="1"/>
</dbReference>
<keyword evidence="2" id="KW-0503">Monooxygenase</keyword>
<evidence type="ECO:0000313" key="5">
    <source>
        <dbReference type="EMBL" id="OYN92831.1"/>
    </source>
</evidence>
<comment type="caution">
    <text evidence="5">The sequence shown here is derived from an EMBL/GenBank/DDBJ whole genome shotgun (WGS) entry which is preliminary data.</text>
</comment>
<dbReference type="InterPro" id="IPR050766">
    <property type="entry name" value="Bact_Lucif_Oxidored"/>
</dbReference>
<dbReference type="GO" id="GO:0005829">
    <property type="term" value="C:cytosol"/>
    <property type="evidence" value="ECO:0007669"/>
    <property type="project" value="TreeGrafter"/>
</dbReference>
<dbReference type="Pfam" id="PF00296">
    <property type="entry name" value="Bac_luciferase"/>
    <property type="match status" value="1"/>
</dbReference>
<keyword evidence="6" id="KW-1185">Reference proteome</keyword>
<dbReference type="AlphaFoldDB" id="A0A255EPD6"/>
<accession>A0A255EPD6</accession>
<dbReference type="NCBIfam" id="TIGR03858">
    <property type="entry name" value="LLM_2I7G"/>
    <property type="match status" value="1"/>
</dbReference>
<evidence type="ECO:0000259" key="4">
    <source>
        <dbReference type="Pfam" id="PF00296"/>
    </source>
</evidence>
<protein>
    <submittedName>
        <fullName evidence="5">LLM class flavin-dependent oxidoreductase</fullName>
    </submittedName>
</protein>
<name>A0A255EPD6_9ACTN</name>
<dbReference type="Proteomes" id="UP000216300">
    <property type="component" value="Unassembled WGS sequence"/>
</dbReference>
<reference evidence="5 6" key="1">
    <citation type="submission" date="2017-07" db="EMBL/GenBank/DDBJ databases">
        <title>Draft whole genome sequences of clinical Proprionibacteriaceae strains.</title>
        <authorList>
            <person name="Bernier A.-M."/>
            <person name="Bernard K."/>
            <person name="Domingo M.-C."/>
        </authorList>
    </citation>
    <scope>NUCLEOTIDE SEQUENCE [LARGE SCALE GENOMIC DNA]</scope>
    <source>
        <strain evidence="5 6">NML 150081</strain>
    </source>
</reference>
<evidence type="ECO:0000256" key="1">
    <source>
        <dbReference type="ARBA" id="ARBA00023002"/>
    </source>
</evidence>
<dbReference type="InterPro" id="IPR036661">
    <property type="entry name" value="Luciferase-like_sf"/>
</dbReference>
<dbReference type="Gene3D" id="3.20.20.30">
    <property type="entry name" value="Luciferase-like domain"/>
    <property type="match status" value="1"/>
</dbReference>
<dbReference type="InterPro" id="IPR022290">
    <property type="entry name" value="LLM_Atu2307-like"/>
</dbReference>
<dbReference type="SUPFAM" id="SSF51679">
    <property type="entry name" value="Bacterial luciferase-like"/>
    <property type="match status" value="1"/>
</dbReference>
<evidence type="ECO:0000256" key="3">
    <source>
        <dbReference type="SAM" id="MobiDB-lite"/>
    </source>
</evidence>
<dbReference type="InterPro" id="IPR011251">
    <property type="entry name" value="Luciferase-like_dom"/>
</dbReference>
<organism evidence="5 6">
    <name type="scientific">Parenemella sanctibonifatiensis</name>
    <dbReference type="NCBI Taxonomy" id="2016505"/>
    <lineage>
        <taxon>Bacteria</taxon>
        <taxon>Bacillati</taxon>
        <taxon>Actinomycetota</taxon>
        <taxon>Actinomycetes</taxon>
        <taxon>Propionibacteriales</taxon>
        <taxon>Propionibacteriaceae</taxon>
        <taxon>Parenemella</taxon>
    </lineage>
</organism>
<dbReference type="OrthoDB" id="9776438at2"/>
<dbReference type="PANTHER" id="PTHR30137">
    <property type="entry name" value="LUCIFERASE-LIKE MONOOXYGENASE"/>
    <property type="match status" value="1"/>
</dbReference>
<gene>
    <name evidence="5" type="ORF">CGZ91_04555</name>
</gene>
<sequence>MNATARRPASVRRNHGVRPEPVRSARGCVPPIGRLLTRHSLAAAGPASALWNVRGEATPVAIRDRRSVGADVSGGSGIYDASRRWVDVSTDEIFGIDTFGDITEHDGKPISPAQTIRNVVEEAVYAEEAGLDAIGIGEHHRDDFAISAPEMVLAAIASRTERLQLGTAVTVLSSDDPVRVHERFSTLDAISKGRAEIILGRGSFTESFPLFGFKLEDYEGLFEEKLQLYAELRSRAVTGEPLSWRARHTQELSDAVIYPPYEERPLPTWVAVGGSPESVVRAAHYDFPLMLAIIGGSADRFVPFADLYRRAQDEFGHEQAVIGYHSWGHVADTDEQAAAELFEPYMRNHNQIGRERGWPLATRESYLQEVQHGAMAVGSPETVAKKVAGGMKALGATRFDLKVSAGPLAHEKIMRSIELYGTKVVPLVRDMLAD</sequence>
<evidence type="ECO:0000313" key="6">
    <source>
        <dbReference type="Proteomes" id="UP000216300"/>
    </source>
</evidence>
<keyword evidence="1" id="KW-0560">Oxidoreductase</keyword>